<dbReference type="UniPathway" id="UPA00148"/>
<keyword evidence="6" id="KW-1185">Reference proteome</keyword>
<keyword evidence="2" id="KW-0169">Cobalamin biosynthesis</keyword>
<dbReference type="AlphaFoldDB" id="A0A0S2W3H9"/>
<comment type="pathway">
    <text evidence="1">Cofactor biosynthesis; adenosylcobalamin biosynthesis.</text>
</comment>
<accession>A0A0S2W3H9</accession>
<dbReference type="eggNOG" id="COG2099">
    <property type="taxonomic scope" value="Bacteria"/>
</dbReference>
<evidence type="ECO:0000256" key="1">
    <source>
        <dbReference type="ARBA" id="ARBA00004953"/>
    </source>
</evidence>
<dbReference type="Proteomes" id="UP000064844">
    <property type="component" value="Chromosome"/>
</dbReference>
<sequence>MHILLFGGTSEGRELAEWLAGEGVGVTLCVATGYGASLIPSDPRIRVHTGRLDRSGMEGLMREGRFERVVDATHPYAVEVTRNLRTAAENAGLPYQRLLRDGAVEGDWICVSDLAGAAERLTAVEGGILLTTGSKELAPFAVPGLRERCFPRVLPSLDSLGRCLELGFSPAHVLCMQGPFSKELNLAIIRQYGIGALVTKASGGAGGFWDKEEAAREAGCALVVVERPCQETGRSLEELKTDFKEALR</sequence>
<evidence type="ECO:0000313" key="4">
    <source>
        <dbReference type="EMBL" id="ALP93900.1"/>
    </source>
</evidence>
<dbReference type="PANTHER" id="PTHR36925">
    <property type="entry name" value="COBALT-PRECORRIN-6A REDUCTASE"/>
    <property type="match status" value="1"/>
</dbReference>
<dbReference type="STRING" id="1297617.IB211_01507"/>
<dbReference type="Pfam" id="PF02571">
    <property type="entry name" value="CbiJ"/>
    <property type="match status" value="1"/>
</dbReference>
<dbReference type="NCBIfam" id="TIGR00715">
    <property type="entry name" value="precor6x_red"/>
    <property type="match status" value="1"/>
</dbReference>
<protein>
    <submittedName>
        <fullName evidence="4">Cobalt-precorrin-6x reductase</fullName>
        <ecNumber evidence="4">1.3.1.54</ecNumber>
    </submittedName>
    <submittedName>
        <fullName evidence="5">Precorrin-6A/cobalt-precorrin-6A reductase</fullName>
    </submittedName>
</protein>
<evidence type="ECO:0000313" key="5">
    <source>
        <dbReference type="EMBL" id="PVY59289.1"/>
    </source>
</evidence>
<dbReference type="PANTHER" id="PTHR36925:SF1">
    <property type="entry name" value="COBALT-PRECORRIN-6A REDUCTASE"/>
    <property type="match status" value="1"/>
</dbReference>
<dbReference type="KEGG" id="ibu:IB211_01507"/>
<reference evidence="5 7" key="3">
    <citation type="submission" date="2018-04" db="EMBL/GenBank/DDBJ databases">
        <title>Genomic Encyclopedia of Type Strains, Phase IV (KMG-IV): sequencing the most valuable type-strain genomes for metagenomic binning, comparative biology and taxonomic classification.</title>
        <authorList>
            <person name="Goeker M."/>
        </authorList>
    </citation>
    <scope>NUCLEOTIDE SEQUENCE [LARGE SCALE GENOMIC DNA]</scope>
    <source>
        <strain evidence="5 7">DSM 26588</strain>
    </source>
</reference>
<evidence type="ECO:0000313" key="7">
    <source>
        <dbReference type="Proteomes" id="UP000245778"/>
    </source>
</evidence>
<dbReference type="Proteomes" id="UP000245778">
    <property type="component" value="Unassembled WGS sequence"/>
</dbReference>
<evidence type="ECO:0000256" key="2">
    <source>
        <dbReference type="ARBA" id="ARBA00022573"/>
    </source>
</evidence>
<dbReference type="EC" id="1.3.1.54" evidence="4"/>
<dbReference type="GO" id="GO:0009236">
    <property type="term" value="P:cobalamin biosynthetic process"/>
    <property type="evidence" value="ECO:0007669"/>
    <property type="project" value="UniProtKB-UniPathway"/>
</dbReference>
<dbReference type="EMBL" id="QEKK01000002">
    <property type="protein sequence ID" value="PVY59289.1"/>
    <property type="molecule type" value="Genomic_DNA"/>
</dbReference>
<evidence type="ECO:0000256" key="3">
    <source>
        <dbReference type="ARBA" id="ARBA00023002"/>
    </source>
</evidence>
<dbReference type="OrthoDB" id="9780707at2"/>
<reference evidence="6" key="2">
    <citation type="submission" date="2015-04" db="EMBL/GenBank/DDBJ databases">
        <title>A butyrogenic pathway from the amino acid lysine in a human gut commensal.</title>
        <authorList>
            <person name="de Vos W.M."/>
            <person name="Bui N.T.P."/>
            <person name="Plugge C.M."/>
            <person name="Ritari J."/>
        </authorList>
    </citation>
    <scope>NUCLEOTIDE SEQUENCE [LARGE SCALE GENOMIC DNA]</scope>
    <source>
        <strain evidence="6">AF211</strain>
    </source>
</reference>
<dbReference type="RefSeq" id="WP_058117630.1">
    <property type="nucleotide sequence ID" value="NZ_CAMREZ010000002.1"/>
</dbReference>
<dbReference type="PROSITE" id="PS51014">
    <property type="entry name" value="COBK_CBIJ"/>
    <property type="match status" value="1"/>
</dbReference>
<dbReference type="GO" id="GO:0016994">
    <property type="term" value="F:precorrin-6A reductase activity"/>
    <property type="evidence" value="ECO:0007669"/>
    <property type="project" value="UniProtKB-EC"/>
</dbReference>
<organism evidence="4 6">
    <name type="scientific">Intestinimonas butyriciproducens</name>
    <dbReference type="NCBI Taxonomy" id="1297617"/>
    <lineage>
        <taxon>Bacteria</taxon>
        <taxon>Bacillati</taxon>
        <taxon>Bacillota</taxon>
        <taxon>Clostridia</taxon>
        <taxon>Eubacteriales</taxon>
        <taxon>Intestinimonas</taxon>
    </lineage>
</organism>
<dbReference type="EMBL" id="CP011307">
    <property type="protein sequence ID" value="ALP93900.1"/>
    <property type="molecule type" value="Genomic_DNA"/>
</dbReference>
<dbReference type="InterPro" id="IPR003723">
    <property type="entry name" value="Precorrin-6x_reduct"/>
</dbReference>
<evidence type="ECO:0000313" key="6">
    <source>
        <dbReference type="Proteomes" id="UP000064844"/>
    </source>
</evidence>
<reference evidence="4 6" key="1">
    <citation type="journal article" date="2015" name="Nat. Commun.">
        <title>Production of butyrate from lysine and the Amadori product fructoselysine by a human gut commensal.</title>
        <authorList>
            <person name="Bui T.P."/>
            <person name="Ritari J."/>
            <person name="Boeren S."/>
            <person name="de Waard P."/>
            <person name="Plugge C.M."/>
            <person name="de Vos W.M."/>
        </authorList>
    </citation>
    <scope>NUCLEOTIDE SEQUENCE [LARGE SCALE GENOMIC DNA]</scope>
    <source>
        <strain evidence="4 6">AF211</strain>
    </source>
</reference>
<name>A0A0S2W3H9_9FIRM</name>
<dbReference type="GeneID" id="93229402"/>
<keyword evidence="3 4" id="KW-0560">Oxidoreductase</keyword>
<proteinExistence type="predicted"/>
<gene>
    <name evidence="5" type="ORF">C7373_102272</name>
    <name evidence="4" type="ORF">IB211_01507</name>
</gene>